<dbReference type="AlphaFoldDB" id="A0A4C1STW9"/>
<dbReference type="EMBL" id="BGZK01000018">
    <property type="protein sequence ID" value="GBP05582.1"/>
    <property type="molecule type" value="Genomic_DNA"/>
</dbReference>
<dbReference type="Proteomes" id="UP000299102">
    <property type="component" value="Unassembled WGS sequence"/>
</dbReference>
<reference evidence="1 2" key="1">
    <citation type="journal article" date="2019" name="Commun. Biol.">
        <title>The bagworm genome reveals a unique fibroin gene that provides high tensile strength.</title>
        <authorList>
            <person name="Kono N."/>
            <person name="Nakamura H."/>
            <person name="Ohtoshi R."/>
            <person name="Tomita M."/>
            <person name="Numata K."/>
            <person name="Arakawa K."/>
        </authorList>
    </citation>
    <scope>NUCLEOTIDE SEQUENCE [LARGE SCALE GENOMIC DNA]</scope>
</reference>
<accession>A0A4C1STW9</accession>
<comment type="caution">
    <text evidence="1">The sequence shown here is derived from an EMBL/GenBank/DDBJ whole genome shotgun (WGS) entry which is preliminary data.</text>
</comment>
<keyword evidence="2" id="KW-1185">Reference proteome</keyword>
<gene>
    <name evidence="1" type="ORF">EVAR_3062_1</name>
</gene>
<name>A0A4C1STW9_EUMVA</name>
<evidence type="ECO:0000313" key="1">
    <source>
        <dbReference type="EMBL" id="GBP05582.1"/>
    </source>
</evidence>
<sequence>MPYLLYFFQNGIDDRSRSIGAWLIFDIKVTGLKRLNQFCATLTDSALDASKIKIPLKKTKGSEPNEEKEIIEDVEDIYPGLREVD</sequence>
<protein>
    <submittedName>
        <fullName evidence="1">Uncharacterized protein</fullName>
    </submittedName>
</protein>
<organism evidence="1 2">
    <name type="scientific">Eumeta variegata</name>
    <name type="common">Bagworm moth</name>
    <name type="synonym">Eumeta japonica</name>
    <dbReference type="NCBI Taxonomy" id="151549"/>
    <lineage>
        <taxon>Eukaryota</taxon>
        <taxon>Metazoa</taxon>
        <taxon>Ecdysozoa</taxon>
        <taxon>Arthropoda</taxon>
        <taxon>Hexapoda</taxon>
        <taxon>Insecta</taxon>
        <taxon>Pterygota</taxon>
        <taxon>Neoptera</taxon>
        <taxon>Endopterygota</taxon>
        <taxon>Lepidoptera</taxon>
        <taxon>Glossata</taxon>
        <taxon>Ditrysia</taxon>
        <taxon>Tineoidea</taxon>
        <taxon>Psychidae</taxon>
        <taxon>Oiketicinae</taxon>
        <taxon>Eumeta</taxon>
    </lineage>
</organism>
<evidence type="ECO:0000313" key="2">
    <source>
        <dbReference type="Proteomes" id="UP000299102"/>
    </source>
</evidence>
<proteinExistence type="predicted"/>